<dbReference type="OrthoDB" id="410044at2759"/>
<evidence type="ECO:0000256" key="2">
    <source>
        <dbReference type="ARBA" id="ARBA00022664"/>
    </source>
</evidence>
<dbReference type="Proteomes" id="UP000027730">
    <property type="component" value="Unassembled WGS sequence"/>
</dbReference>
<reference evidence="9 10" key="1">
    <citation type="journal article" date="2014" name="BMC Genomics">
        <title>Genome sequencing of four Aureobasidium pullulans varieties: biotechnological potential, stress tolerance, and description of new species.</title>
        <authorList>
            <person name="Gostin Ar C."/>
            <person name="Ohm R.A."/>
            <person name="Kogej T."/>
            <person name="Sonjak S."/>
            <person name="Turk M."/>
            <person name="Zajc J."/>
            <person name="Zalar P."/>
            <person name="Grube M."/>
            <person name="Sun H."/>
            <person name="Han J."/>
            <person name="Sharma A."/>
            <person name="Chiniquy J."/>
            <person name="Ngan C.Y."/>
            <person name="Lipzen A."/>
            <person name="Barry K."/>
            <person name="Grigoriev I.V."/>
            <person name="Gunde-Cimerman N."/>
        </authorList>
    </citation>
    <scope>NUCLEOTIDE SEQUENCE [LARGE SCALE GENOMIC DNA]</scope>
    <source>
        <strain evidence="9 10">CBS 147.97</strain>
    </source>
</reference>
<accession>A0A074XD64</accession>
<dbReference type="PROSITE" id="PS50102">
    <property type="entry name" value="RRM"/>
    <property type="match status" value="2"/>
</dbReference>
<feature type="compositionally biased region" description="Polar residues" evidence="7">
    <location>
        <begin position="33"/>
        <end position="56"/>
    </location>
</feature>
<dbReference type="GO" id="GO:0005737">
    <property type="term" value="C:cytoplasm"/>
    <property type="evidence" value="ECO:0007669"/>
    <property type="project" value="TreeGrafter"/>
</dbReference>
<evidence type="ECO:0000313" key="9">
    <source>
        <dbReference type="EMBL" id="KEQ72561.1"/>
    </source>
</evidence>
<dbReference type="GO" id="GO:0005634">
    <property type="term" value="C:nucleus"/>
    <property type="evidence" value="ECO:0007669"/>
    <property type="project" value="UniProtKB-SubCell"/>
</dbReference>
<protein>
    <recommendedName>
        <fullName evidence="8">RRM domain-containing protein</fullName>
    </recommendedName>
</protein>
<evidence type="ECO:0000256" key="6">
    <source>
        <dbReference type="PROSITE-ProRule" id="PRU00176"/>
    </source>
</evidence>
<evidence type="ECO:0000256" key="5">
    <source>
        <dbReference type="ARBA" id="ARBA00023242"/>
    </source>
</evidence>
<evidence type="ECO:0000259" key="8">
    <source>
        <dbReference type="PROSITE" id="PS50102"/>
    </source>
</evidence>
<keyword evidence="5" id="KW-0539">Nucleus</keyword>
<proteinExistence type="predicted"/>
<comment type="subcellular location">
    <subcellularLocation>
        <location evidence="1">Nucleus</location>
    </subcellularLocation>
</comment>
<dbReference type="AlphaFoldDB" id="A0A074XD64"/>
<keyword evidence="3" id="KW-0677">Repeat</keyword>
<organism evidence="9 10">
    <name type="scientific">Aureobasidium namibiae CBS 147.97</name>
    <dbReference type="NCBI Taxonomy" id="1043004"/>
    <lineage>
        <taxon>Eukaryota</taxon>
        <taxon>Fungi</taxon>
        <taxon>Dikarya</taxon>
        <taxon>Ascomycota</taxon>
        <taxon>Pezizomycotina</taxon>
        <taxon>Dothideomycetes</taxon>
        <taxon>Dothideomycetidae</taxon>
        <taxon>Dothideales</taxon>
        <taxon>Saccotheciaceae</taxon>
        <taxon>Aureobasidium</taxon>
    </lineage>
</organism>
<gene>
    <name evidence="9" type="ORF">M436DRAFT_64558</name>
</gene>
<dbReference type="PANTHER" id="PTHR23003">
    <property type="entry name" value="RNA RECOGNITION MOTIF RRM DOMAIN CONTAINING PROTEIN"/>
    <property type="match status" value="1"/>
</dbReference>
<keyword evidence="10" id="KW-1185">Reference proteome</keyword>
<dbReference type="SMART" id="SM00360">
    <property type="entry name" value="RRM"/>
    <property type="match status" value="2"/>
</dbReference>
<dbReference type="CDD" id="cd00590">
    <property type="entry name" value="RRM_SF"/>
    <property type="match status" value="1"/>
</dbReference>
<dbReference type="Gene3D" id="3.30.70.330">
    <property type="match status" value="2"/>
</dbReference>
<dbReference type="GO" id="GO:0003729">
    <property type="term" value="F:mRNA binding"/>
    <property type="evidence" value="ECO:0007669"/>
    <property type="project" value="TreeGrafter"/>
</dbReference>
<dbReference type="InterPro" id="IPR000504">
    <property type="entry name" value="RRM_dom"/>
</dbReference>
<feature type="domain" description="RRM" evidence="8">
    <location>
        <begin position="294"/>
        <end position="388"/>
    </location>
</feature>
<sequence length="438" mass="49358">MAPSSSNPGDDMSAKPPQRIRSKSDADIDYTPQDFSSEQVSSGTQTELPVDNTSTDELPAVAHDGTHDALTQGTESEDDTSSEGSSDTVRPAPSEQVWFRGTLVTPENAQALFQPSACIFVANLDRTRSGNDLTEAVQNLFAQIGPCWVKVRFDKKNIPAAFVQYQTDEEAIEADAQLHGARIFGRPCRIKHARAPRTVFVARRDQADVCVPLARYCLEQFGKIEHFWTPSHTERAMYNLPAGVFLRFEFFQHCQIALRALRNHETFTFTLAQVEKRQPALTSYSIILPEVVRNAIYVGDLPYGIDKRTLLLIFSHYGRISNVEVHQASRSQSSLPSTLCSSIDQSPEGITYAFIYFDNEDSATMACQFPLTYVCGEHLARVEPKRLKHRQRPYAGYQAYNWFSNLPLPFFGDGRQYTYFGGDSRYTPRSWGNDWSPY</sequence>
<dbReference type="InterPro" id="IPR012677">
    <property type="entry name" value="Nucleotide-bd_a/b_plait_sf"/>
</dbReference>
<dbReference type="InterPro" id="IPR035979">
    <property type="entry name" value="RBD_domain_sf"/>
</dbReference>
<evidence type="ECO:0000256" key="4">
    <source>
        <dbReference type="ARBA" id="ARBA00022884"/>
    </source>
</evidence>
<dbReference type="HOGENOM" id="CLU_647193_0_0_1"/>
<feature type="region of interest" description="Disordered" evidence="7">
    <location>
        <begin position="1"/>
        <end position="93"/>
    </location>
</feature>
<dbReference type="GO" id="GO:0006397">
    <property type="term" value="P:mRNA processing"/>
    <property type="evidence" value="ECO:0007669"/>
    <property type="project" value="UniProtKB-KW"/>
</dbReference>
<evidence type="ECO:0000313" key="10">
    <source>
        <dbReference type="Proteomes" id="UP000027730"/>
    </source>
</evidence>
<evidence type="ECO:0000256" key="7">
    <source>
        <dbReference type="SAM" id="MobiDB-lite"/>
    </source>
</evidence>
<keyword evidence="4 6" id="KW-0694">RNA-binding</keyword>
<dbReference type="STRING" id="1043004.A0A074XD64"/>
<keyword evidence="2" id="KW-0507">mRNA processing</keyword>
<dbReference type="PANTHER" id="PTHR23003:SF62">
    <property type="entry name" value="SERINE_ARGININE (SR)-TYPE SHUTTLING MRNA BINDING PROTEIN NPL3"/>
    <property type="match status" value="1"/>
</dbReference>
<dbReference type="SUPFAM" id="SSF54928">
    <property type="entry name" value="RNA-binding domain, RBD"/>
    <property type="match status" value="2"/>
</dbReference>
<evidence type="ECO:0000256" key="1">
    <source>
        <dbReference type="ARBA" id="ARBA00004123"/>
    </source>
</evidence>
<dbReference type="GeneID" id="25413719"/>
<dbReference type="RefSeq" id="XP_013426728.1">
    <property type="nucleotide sequence ID" value="XM_013571274.1"/>
</dbReference>
<dbReference type="Pfam" id="PF00076">
    <property type="entry name" value="RRM_1"/>
    <property type="match status" value="2"/>
</dbReference>
<feature type="domain" description="RRM" evidence="8">
    <location>
        <begin position="117"/>
        <end position="195"/>
    </location>
</feature>
<name>A0A074XD64_9PEZI</name>
<evidence type="ECO:0000256" key="3">
    <source>
        <dbReference type="ARBA" id="ARBA00022737"/>
    </source>
</evidence>
<dbReference type="InterPro" id="IPR050374">
    <property type="entry name" value="RRT5_SRSF_SR"/>
</dbReference>
<dbReference type="EMBL" id="KL584711">
    <property type="protein sequence ID" value="KEQ72561.1"/>
    <property type="molecule type" value="Genomic_DNA"/>
</dbReference>